<keyword evidence="6" id="KW-0539">Nucleus</keyword>
<comment type="subcellular location">
    <subcellularLocation>
        <location evidence="1">Nucleus</location>
    </subcellularLocation>
</comment>
<evidence type="ECO:0000256" key="8">
    <source>
        <dbReference type="SAM" id="MobiDB-lite"/>
    </source>
</evidence>
<feature type="domain" description="C2H2-type" evidence="9">
    <location>
        <begin position="441"/>
        <end position="468"/>
    </location>
</feature>
<dbReference type="Gene3D" id="3.30.160.60">
    <property type="entry name" value="Classic Zinc Finger"/>
    <property type="match status" value="8"/>
</dbReference>
<feature type="compositionally biased region" description="Polar residues" evidence="8">
    <location>
        <begin position="213"/>
        <end position="224"/>
    </location>
</feature>
<feature type="compositionally biased region" description="Pro residues" evidence="8">
    <location>
        <begin position="228"/>
        <end position="241"/>
    </location>
</feature>
<keyword evidence="5" id="KW-0862">Zinc</keyword>
<feature type="compositionally biased region" description="Polar residues" evidence="8">
    <location>
        <begin position="92"/>
        <end position="102"/>
    </location>
</feature>
<dbReference type="FunFam" id="3.30.160.60:FF:000446">
    <property type="entry name" value="Zinc finger protein"/>
    <property type="match status" value="2"/>
</dbReference>
<dbReference type="SMART" id="SM00355">
    <property type="entry name" value="ZnF_C2H2"/>
    <property type="match status" value="8"/>
</dbReference>
<organism evidence="10 11">
    <name type="scientific">Pinctada imbricata</name>
    <name type="common">Atlantic pearl-oyster</name>
    <name type="synonym">Pinctada martensii</name>
    <dbReference type="NCBI Taxonomy" id="66713"/>
    <lineage>
        <taxon>Eukaryota</taxon>
        <taxon>Metazoa</taxon>
        <taxon>Spiralia</taxon>
        <taxon>Lophotrochozoa</taxon>
        <taxon>Mollusca</taxon>
        <taxon>Bivalvia</taxon>
        <taxon>Autobranchia</taxon>
        <taxon>Pteriomorphia</taxon>
        <taxon>Pterioida</taxon>
        <taxon>Pterioidea</taxon>
        <taxon>Pteriidae</taxon>
        <taxon>Pinctada</taxon>
    </lineage>
</organism>
<dbReference type="FunFam" id="3.30.160.60:FF:000065">
    <property type="entry name" value="B-cell CLL/lymphoma 6, member B"/>
    <property type="match status" value="2"/>
</dbReference>
<dbReference type="GO" id="GO:0008270">
    <property type="term" value="F:zinc ion binding"/>
    <property type="evidence" value="ECO:0007669"/>
    <property type="project" value="UniProtKB-KW"/>
</dbReference>
<dbReference type="InterPro" id="IPR013087">
    <property type="entry name" value="Znf_C2H2_type"/>
</dbReference>
<reference evidence="10" key="1">
    <citation type="submission" date="2019-08" db="EMBL/GenBank/DDBJ databases">
        <title>The improved chromosome-level genome for the pearl oyster Pinctada fucata martensii using PacBio sequencing and Hi-C.</title>
        <authorList>
            <person name="Zheng Z."/>
        </authorList>
    </citation>
    <scope>NUCLEOTIDE SEQUENCE</scope>
    <source>
        <strain evidence="10">ZZ-2019</strain>
        <tissue evidence="10">Adductor muscle</tissue>
    </source>
</reference>
<evidence type="ECO:0000256" key="6">
    <source>
        <dbReference type="ARBA" id="ARBA00023242"/>
    </source>
</evidence>
<keyword evidence="2" id="KW-0479">Metal-binding</keyword>
<feature type="region of interest" description="Disordered" evidence="8">
    <location>
        <begin position="1"/>
        <end position="64"/>
    </location>
</feature>
<feature type="domain" description="C2H2-type" evidence="9">
    <location>
        <begin position="274"/>
        <end position="297"/>
    </location>
</feature>
<feature type="compositionally biased region" description="Basic and acidic residues" evidence="8">
    <location>
        <begin position="24"/>
        <end position="35"/>
    </location>
</feature>
<feature type="domain" description="C2H2-type" evidence="9">
    <location>
        <begin position="385"/>
        <end position="412"/>
    </location>
</feature>
<dbReference type="Pfam" id="PF13912">
    <property type="entry name" value="zf-C2H2_6"/>
    <property type="match status" value="1"/>
</dbReference>
<sequence length="944" mass="105654">MASDNGRYIHHKKRKILEAAQQEHQAENGHEEKISESYNQYVNGENDESQADSSSNYSDQAASYAHKKLRKEVFENKDAVHEKVPSYDDHFPTSNSDNSIPSNYKTDNQPFEAVNGQHYSETNKTSENNERPKASVYDVHFGTNEKSEPNYRPPELPNISPLPQHPFPSYPAINMNMYGNFAMPLNVPHPMMYMNPNMFVPPVNNGMMPHNNVPLNAQPDQFSQRPEIPQPHIPTTPPEPPQKSNGGASKKQQHKEEKCSSSVEEEKTNVVEIYECKICSRRFSQVGNFHNHMKLHSEKVCVCGICKLECADSYELQRHMRTTHTGNMPYKCNECDREFSQYNNLRRHLRVHSGKSYKCHICGRTFNEIFYLEMHIGSHTGERTYKCGVCNLTFRDNADLQKHVKTHKAEELHTCDVCGKSFSKACVLRQHKKMHLGIRPYKCEVCSKAFIHRHHLTIHMRMHTSSKPYACKLCKKEFTQTSHLYKHLRQHAVSLGTDISLDLRNDSSPTVAEIEEIFEKIQASNVGNAIQMNSDNFDSSSQDSIDKEVAEFTENTENQLSKFHKKSYSVSSGETTNDDSVKNSTALTRYSPISSASSQCDSQSDAGSIDVVNTVDSPNAQEIQEIMKSSENVSTPGTEIQRLTKSTESSNASTNTPPKEDNVLDKHSLLEDHASSKFNVSNSLDKNDKLYRSDGLSNFALKVEQCDLPLMDVEGRVADVDAVAAESSSDKTASTSGKSASPCSSLSSRSDYSHADCTQQRPTFRDRSRTNSFGSPSEDESGHTKTPSKQRGRRRNVAKQKPKKESEFGNAMPETAFNGQMPVRPPPLQSNPPQMSSDMQNLYLMQLQQLQSLQMAFFANAMMTQSGIPGVANGALPAMAGVPGSPAYNVSPLGMMASPTVRNSPLPLHTMSRSPHVMHTDRVPSRGIETLDRSGAVDLRVEKA</sequence>
<evidence type="ECO:0000256" key="1">
    <source>
        <dbReference type="ARBA" id="ARBA00004123"/>
    </source>
</evidence>
<dbReference type="GO" id="GO:0005634">
    <property type="term" value="C:nucleus"/>
    <property type="evidence" value="ECO:0007669"/>
    <property type="project" value="UniProtKB-SubCell"/>
</dbReference>
<proteinExistence type="predicted"/>
<feature type="region of interest" description="Disordered" evidence="8">
    <location>
        <begin position="592"/>
        <end position="611"/>
    </location>
</feature>
<evidence type="ECO:0000256" key="4">
    <source>
        <dbReference type="ARBA" id="ARBA00022771"/>
    </source>
</evidence>
<keyword evidence="4 7" id="KW-0863">Zinc-finger</keyword>
<dbReference type="AlphaFoldDB" id="A0AA88Y908"/>
<feature type="region of interest" description="Disordered" evidence="8">
    <location>
        <begin position="627"/>
        <end position="663"/>
    </location>
</feature>
<dbReference type="InterPro" id="IPR036236">
    <property type="entry name" value="Znf_C2H2_sf"/>
</dbReference>
<dbReference type="InterPro" id="IPR050331">
    <property type="entry name" value="Zinc_finger"/>
</dbReference>
<dbReference type="PANTHER" id="PTHR16515">
    <property type="entry name" value="PR DOMAIN ZINC FINGER PROTEIN"/>
    <property type="match status" value="1"/>
</dbReference>
<feature type="domain" description="C2H2-type" evidence="9">
    <location>
        <begin position="357"/>
        <end position="384"/>
    </location>
</feature>
<evidence type="ECO:0000259" key="9">
    <source>
        <dbReference type="PROSITE" id="PS50157"/>
    </source>
</evidence>
<feature type="compositionally biased region" description="Low complexity" evidence="8">
    <location>
        <begin position="736"/>
        <end position="750"/>
    </location>
</feature>
<feature type="domain" description="C2H2-type" evidence="9">
    <location>
        <begin position="469"/>
        <end position="492"/>
    </location>
</feature>
<feature type="region of interest" description="Disordered" evidence="8">
    <location>
        <begin position="83"/>
        <end position="102"/>
    </location>
</feature>
<dbReference type="GO" id="GO:0010468">
    <property type="term" value="P:regulation of gene expression"/>
    <property type="evidence" value="ECO:0007669"/>
    <property type="project" value="TreeGrafter"/>
</dbReference>
<feature type="compositionally biased region" description="Polar residues" evidence="8">
    <location>
        <begin position="627"/>
        <end position="657"/>
    </location>
</feature>
<dbReference type="EMBL" id="VSWD01000008">
    <property type="protein sequence ID" value="KAK3095195.1"/>
    <property type="molecule type" value="Genomic_DNA"/>
</dbReference>
<comment type="caution">
    <text evidence="10">The sequence shown here is derived from an EMBL/GenBank/DDBJ whole genome shotgun (WGS) entry which is preliminary data.</text>
</comment>
<feature type="domain" description="C2H2-type" evidence="9">
    <location>
        <begin position="301"/>
        <end position="329"/>
    </location>
</feature>
<feature type="region of interest" description="Disordered" evidence="8">
    <location>
        <begin position="564"/>
        <end position="583"/>
    </location>
</feature>
<feature type="compositionally biased region" description="Low complexity" evidence="8">
    <location>
        <begin position="594"/>
        <end position="608"/>
    </location>
</feature>
<evidence type="ECO:0000313" key="11">
    <source>
        <dbReference type="Proteomes" id="UP001186944"/>
    </source>
</evidence>
<evidence type="ECO:0000313" key="10">
    <source>
        <dbReference type="EMBL" id="KAK3095195.1"/>
    </source>
</evidence>
<dbReference type="PANTHER" id="PTHR16515:SF49">
    <property type="entry name" value="GASTRULA ZINC FINGER PROTEIN XLCGF49.1-LIKE-RELATED"/>
    <property type="match status" value="1"/>
</dbReference>
<accession>A0AA88Y908</accession>
<protein>
    <recommendedName>
        <fullName evidence="9">C2H2-type domain-containing protein</fullName>
    </recommendedName>
</protein>
<dbReference type="FunFam" id="3.30.160.60:FF:000624">
    <property type="entry name" value="zinc finger protein 697"/>
    <property type="match status" value="1"/>
</dbReference>
<feature type="compositionally biased region" description="Basic and acidic residues" evidence="8">
    <location>
        <begin position="254"/>
        <end position="263"/>
    </location>
</feature>
<name>A0AA88Y908_PINIB</name>
<dbReference type="SUPFAM" id="SSF57667">
    <property type="entry name" value="beta-beta-alpha zinc fingers"/>
    <property type="match status" value="6"/>
</dbReference>
<evidence type="ECO:0000256" key="5">
    <source>
        <dbReference type="ARBA" id="ARBA00022833"/>
    </source>
</evidence>
<feature type="domain" description="C2H2-type" evidence="9">
    <location>
        <begin position="330"/>
        <end position="357"/>
    </location>
</feature>
<dbReference type="Pfam" id="PF00096">
    <property type="entry name" value="zf-C2H2"/>
    <property type="match status" value="7"/>
</dbReference>
<dbReference type="PROSITE" id="PS50157">
    <property type="entry name" value="ZINC_FINGER_C2H2_2"/>
    <property type="match status" value="8"/>
</dbReference>
<dbReference type="FunFam" id="3.30.160.60:FF:002343">
    <property type="entry name" value="Zinc finger protein 33A"/>
    <property type="match status" value="1"/>
</dbReference>
<feature type="domain" description="C2H2-type" evidence="9">
    <location>
        <begin position="413"/>
        <end position="440"/>
    </location>
</feature>
<evidence type="ECO:0000256" key="7">
    <source>
        <dbReference type="PROSITE-ProRule" id="PRU00042"/>
    </source>
</evidence>
<feature type="region of interest" description="Disordered" evidence="8">
    <location>
        <begin position="726"/>
        <end position="824"/>
    </location>
</feature>
<dbReference type="PROSITE" id="PS00028">
    <property type="entry name" value="ZINC_FINGER_C2H2_1"/>
    <property type="match status" value="7"/>
</dbReference>
<keyword evidence="11" id="KW-1185">Reference proteome</keyword>
<dbReference type="Proteomes" id="UP001186944">
    <property type="component" value="Unassembled WGS sequence"/>
</dbReference>
<keyword evidence="3" id="KW-0677">Repeat</keyword>
<gene>
    <name evidence="10" type="ORF">FSP39_011343</name>
</gene>
<evidence type="ECO:0000256" key="2">
    <source>
        <dbReference type="ARBA" id="ARBA00022723"/>
    </source>
</evidence>
<feature type="compositionally biased region" description="Polar residues" evidence="8">
    <location>
        <begin position="51"/>
        <end position="61"/>
    </location>
</feature>
<feature type="region of interest" description="Disordered" evidence="8">
    <location>
        <begin position="210"/>
        <end position="263"/>
    </location>
</feature>
<evidence type="ECO:0000256" key="3">
    <source>
        <dbReference type="ARBA" id="ARBA00022737"/>
    </source>
</evidence>
<feature type="compositionally biased region" description="Basic residues" evidence="8">
    <location>
        <begin position="786"/>
        <end position="802"/>
    </location>
</feature>